<comment type="caution">
    <text evidence="3">The sequence shown here is derived from an EMBL/GenBank/DDBJ whole genome shotgun (WGS) entry which is preliminary data.</text>
</comment>
<dbReference type="GO" id="GO:0016887">
    <property type="term" value="F:ATP hydrolysis activity"/>
    <property type="evidence" value="ECO:0007669"/>
    <property type="project" value="InterPro"/>
</dbReference>
<feature type="compositionally biased region" description="Acidic residues" evidence="1">
    <location>
        <begin position="799"/>
        <end position="812"/>
    </location>
</feature>
<proteinExistence type="predicted"/>
<dbReference type="InterPro" id="IPR003593">
    <property type="entry name" value="AAA+_ATPase"/>
</dbReference>
<feature type="compositionally biased region" description="Basic and acidic residues" evidence="1">
    <location>
        <begin position="32"/>
        <end position="43"/>
    </location>
</feature>
<feature type="domain" description="AAA+ ATPase" evidence="2">
    <location>
        <begin position="569"/>
        <end position="698"/>
    </location>
</feature>
<dbReference type="SUPFAM" id="SSF52540">
    <property type="entry name" value="P-loop containing nucleoside triphosphate hydrolases"/>
    <property type="match status" value="1"/>
</dbReference>
<dbReference type="STRING" id="177199.A0A420Y9Q0"/>
<dbReference type="InterPro" id="IPR054289">
    <property type="entry name" value="DUF7025"/>
</dbReference>
<dbReference type="PANTHER" id="PTHR46411">
    <property type="entry name" value="FAMILY ATPASE, PUTATIVE-RELATED"/>
    <property type="match status" value="1"/>
</dbReference>
<evidence type="ECO:0000313" key="3">
    <source>
        <dbReference type="EMBL" id="RKU44583.1"/>
    </source>
</evidence>
<reference evidence="3 4" key="1">
    <citation type="submission" date="2018-08" db="EMBL/GenBank/DDBJ databases">
        <title>Draft genome of the lignicolous fungus Coniochaeta pulveracea.</title>
        <authorList>
            <person name="Borstlap C.J."/>
            <person name="De Witt R.N."/>
            <person name="Botha A."/>
            <person name="Volschenk H."/>
        </authorList>
    </citation>
    <scope>NUCLEOTIDE SEQUENCE [LARGE SCALE GENOMIC DNA]</scope>
    <source>
        <strain evidence="3 4">CAB683</strain>
    </source>
</reference>
<dbReference type="PANTHER" id="PTHR46411:SF2">
    <property type="entry name" value="AAA+ ATPASE DOMAIN-CONTAINING PROTEIN"/>
    <property type="match status" value="1"/>
</dbReference>
<dbReference type="Gene3D" id="3.40.50.300">
    <property type="entry name" value="P-loop containing nucleotide triphosphate hydrolases"/>
    <property type="match status" value="1"/>
</dbReference>
<dbReference type="InterPro" id="IPR056599">
    <property type="entry name" value="AAA_lid_fung"/>
</dbReference>
<dbReference type="EMBL" id="QVQW01000029">
    <property type="protein sequence ID" value="RKU44583.1"/>
    <property type="molecule type" value="Genomic_DNA"/>
</dbReference>
<dbReference type="Proteomes" id="UP000275385">
    <property type="component" value="Unassembled WGS sequence"/>
</dbReference>
<feature type="region of interest" description="Disordered" evidence="1">
    <location>
        <begin position="1"/>
        <end position="46"/>
    </location>
</feature>
<protein>
    <recommendedName>
        <fullName evidence="2">AAA+ ATPase domain-containing protein</fullName>
    </recommendedName>
</protein>
<dbReference type="Pfam" id="PF22942">
    <property type="entry name" value="DUF7025"/>
    <property type="match status" value="1"/>
</dbReference>
<dbReference type="InterPro" id="IPR027417">
    <property type="entry name" value="P-loop_NTPase"/>
</dbReference>
<dbReference type="GO" id="GO:0005524">
    <property type="term" value="F:ATP binding"/>
    <property type="evidence" value="ECO:0007669"/>
    <property type="project" value="InterPro"/>
</dbReference>
<organism evidence="3 4">
    <name type="scientific">Coniochaeta pulveracea</name>
    <dbReference type="NCBI Taxonomy" id="177199"/>
    <lineage>
        <taxon>Eukaryota</taxon>
        <taxon>Fungi</taxon>
        <taxon>Dikarya</taxon>
        <taxon>Ascomycota</taxon>
        <taxon>Pezizomycotina</taxon>
        <taxon>Sordariomycetes</taxon>
        <taxon>Sordariomycetidae</taxon>
        <taxon>Coniochaetales</taxon>
        <taxon>Coniochaetaceae</taxon>
        <taxon>Coniochaeta</taxon>
    </lineage>
</organism>
<dbReference type="CDD" id="cd19481">
    <property type="entry name" value="RecA-like_protease"/>
    <property type="match status" value="1"/>
</dbReference>
<dbReference type="Pfam" id="PF23232">
    <property type="entry name" value="AAA_lid_13"/>
    <property type="match status" value="1"/>
</dbReference>
<gene>
    <name evidence="3" type="ORF">DL546_004845</name>
</gene>
<feature type="compositionally biased region" description="Pro residues" evidence="1">
    <location>
        <begin position="113"/>
        <end position="128"/>
    </location>
</feature>
<evidence type="ECO:0000256" key="1">
    <source>
        <dbReference type="SAM" id="MobiDB-lite"/>
    </source>
</evidence>
<dbReference type="AlphaFoldDB" id="A0A420Y9Q0"/>
<dbReference type="Pfam" id="PF00004">
    <property type="entry name" value="AAA"/>
    <property type="match status" value="1"/>
</dbReference>
<dbReference type="SMART" id="SM00382">
    <property type="entry name" value="AAA"/>
    <property type="match status" value="1"/>
</dbReference>
<evidence type="ECO:0000259" key="2">
    <source>
        <dbReference type="SMART" id="SM00382"/>
    </source>
</evidence>
<accession>A0A420Y9Q0</accession>
<dbReference type="InterPro" id="IPR003959">
    <property type="entry name" value="ATPase_AAA_core"/>
</dbReference>
<name>A0A420Y9Q0_9PEZI</name>
<feature type="region of interest" description="Disordered" evidence="1">
    <location>
        <begin position="797"/>
        <end position="819"/>
    </location>
</feature>
<feature type="region of interest" description="Disordered" evidence="1">
    <location>
        <begin position="105"/>
        <end position="154"/>
    </location>
</feature>
<evidence type="ECO:0000313" key="4">
    <source>
        <dbReference type="Proteomes" id="UP000275385"/>
    </source>
</evidence>
<keyword evidence="4" id="KW-1185">Reference proteome</keyword>
<dbReference type="OrthoDB" id="10042665at2759"/>
<sequence length="819" mass="92793">MATRAADDDCSSTASFEEVGPGVSSSLKKQIAVREGKDGAKEQTEEDVPDVLYYVYYRSPDGRVSHHRKADKPIDVTTNYLQIGEGSQDDKKPVLEIITRVTASYASPSSNRLPPPPPPPRFYRPPPPRTRRDTFIDCDYDSDSTDEREYPDPSGITVTKVETTEMIIHSKHLRNALSAVVNYYPGVDFLSDRVVLEAPYRILVHHMEELERYKYSQPRVHDTEYAELTTKHIDILLAFLRTTLGAQLDEEHARWSHSTPTATFENFWLLLKPGSIIYRKVEGHWSPFVVSRVTSGNNNHHGRRGAYSDAYLIDCWNMEFVNTRIERLMDSFFMHPFTGEQAIHSLPVVPARFFPGGEKAITEKQVALGKVYWELSKRPSYKEYDGPLVGRDGCPNGNLRGRVIVDCEGYDKFRDHDGNRGRMPMIRAGSPRRGLAPPPQPIPPKDQLPLFYPRCQCTACAQSVDKKGESGGPFAGFEDLDPNVDSPPSNDLFFHVLTDAIPAFVLSERRWAMVQVEHLTEVRPDREAFKYLVLDDDIKLTVKSLIGKFASEDGKVSPWPSDFVANKGVGRIFLLHGSPGVGKTCTAECIAELTRRPLLSLTSGDISTIMSASSVERNLSYFLQLGERYGALVLLDEADVYLEERRTKDLHRNGLVSIFLRALEYYKGVLFLTTNRVAAFDSAFTSRIHVALHYKKLTDADRMRVWTNNFERLERDSGGKCFVPLSTREFAYESEEMRDLKWNGREIRNGLQTAVALAETEALEDGVEKVTVTDKHLRAVVKMSRGFKDFLRSKRGWETEEEDDDEEEDAESEVSLYSE</sequence>